<comment type="caution">
    <text evidence="5">The sequence shown here is derived from an EMBL/GenBank/DDBJ whole genome shotgun (WGS) entry which is preliminary data.</text>
</comment>
<keyword evidence="2 5" id="KW-0238">DNA-binding</keyword>
<dbReference type="Gene3D" id="3.30.70.920">
    <property type="match status" value="1"/>
</dbReference>
<feature type="domain" description="HTH asnC-type" evidence="4">
    <location>
        <begin position="3"/>
        <end position="64"/>
    </location>
</feature>
<dbReference type="InterPro" id="IPR011008">
    <property type="entry name" value="Dimeric_a/b-barrel"/>
</dbReference>
<dbReference type="InterPro" id="IPR000485">
    <property type="entry name" value="AsnC-type_HTH_dom"/>
</dbReference>
<dbReference type="PRINTS" id="PR00033">
    <property type="entry name" value="HTHASNC"/>
</dbReference>
<dbReference type="InterPro" id="IPR019888">
    <property type="entry name" value="Tscrpt_reg_AsnC-like"/>
</dbReference>
<evidence type="ECO:0000256" key="2">
    <source>
        <dbReference type="ARBA" id="ARBA00023125"/>
    </source>
</evidence>
<dbReference type="SUPFAM" id="SSF54909">
    <property type="entry name" value="Dimeric alpha+beta barrel"/>
    <property type="match status" value="1"/>
</dbReference>
<keyword evidence="6" id="KW-1185">Reference proteome</keyword>
<keyword evidence="1" id="KW-0805">Transcription regulation</keyword>
<dbReference type="RefSeq" id="WP_107109747.1">
    <property type="nucleotide sequence ID" value="NZ_JACHBI010000004.1"/>
</dbReference>
<dbReference type="Pfam" id="PF13412">
    <property type="entry name" value="HTH_24"/>
    <property type="match status" value="1"/>
</dbReference>
<dbReference type="PANTHER" id="PTHR30154:SF34">
    <property type="entry name" value="TRANSCRIPTIONAL REGULATOR AZLB"/>
    <property type="match status" value="1"/>
</dbReference>
<accession>A0A7W9D199</accession>
<dbReference type="PROSITE" id="PS50956">
    <property type="entry name" value="HTH_ASNC_2"/>
    <property type="match status" value="1"/>
</dbReference>
<evidence type="ECO:0000256" key="3">
    <source>
        <dbReference type="ARBA" id="ARBA00023163"/>
    </source>
</evidence>
<dbReference type="InterPro" id="IPR019887">
    <property type="entry name" value="Tscrpt_reg_AsnC/Lrp_C"/>
</dbReference>
<dbReference type="SUPFAM" id="SSF46785">
    <property type="entry name" value="Winged helix' DNA-binding domain"/>
    <property type="match status" value="1"/>
</dbReference>
<dbReference type="Proteomes" id="UP000549882">
    <property type="component" value="Unassembled WGS sequence"/>
</dbReference>
<protein>
    <submittedName>
        <fullName evidence="5">DNA-binding Lrp family transcriptional regulator</fullName>
    </submittedName>
</protein>
<name>A0A7W9D199_9HYPH</name>
<dbReference type="SMART" id="SM00344">
    <property type="entry name" value="HTH_ASNC"/>
    <property type="match status" value="1"/>
</dbReference>
<sequence length="156" mass="17377">MDLDALDHKIVSALEADARISFAALAERVGLSKTPCWKRVKALEEAGVIRGYRTILDPAQLGFGLEAFVQVSIDVERFDAFEAAVRRHPLIWRCHATTGEADYLLHILAADMAALDRLLRQELNRLPGVRHTVTSMSTREIKSDISFADAARHIRG</sequence>
<dbReference type="GO" id="GO:0043200">
    <property type="term" value="P:response to amino acid"/>
    <property type="evidence" value="ECO:0007669"/>
    <property type="project" value="TreeGrafter"/>
</dbReference>
<dbReference type="Pfam" id="PF01037">
    <property type="entry name" value="AsnC_trans_reg"/>
    <property type="match status" value="1"/>
</dbReference>
<organism evidence="5 6">
    <name type="scientific">Rhizobium paranaense</name>
    <dbReference type="NCBI Taxonomy" id="1650438"/>
    <lineage>
        <taxon>Bacteria</taxon>
        <taxon>Pseudomonadati</taxon>
        <taxon>Pseudomonadota</taxon>
        <taxon>Alphaproteobacteria</taxon>
        <taxon>Hyphomicrobiales</taxon>
        <taxon>Rhizobiaceae</taxon>
        <taxon>Rhizobium/Agrobacterium group</taxon>
        <taxon>Rhizobium</taxon>
    </lineage>
</organism>
<reference evidence="5 6" key="1">
    <citation type="submission" date="2020-08" db="EMBL/GenBank/DDBJ databases">
        <title>Genomic Encyclopedia of Type Strains, Phase IV (KMG-V): Genome sequencing to study the core and pangenomes of soil and plant-associated prokaryotes.</title>
        <authorList>
            <person name="Whitman W."/>
        </authorList>
    </citation>
    <scope>NUCLEOTIDE SEQUENCE [LARGE SCALE GENOMIC DNA]</scope>
    <source>
        <strain evidence="5 6">SEMIA 4064</strain>
    </source>
</reference>
<dbReference type="PROSITE" id="PS00519">
    <property type="entry name" value="HTH_ASNC_1"/>
    <property type="match status" value="1"/>
</dbReference>
<evidence type="ECO:0000256" key="1">
    <source>
        <dbReference type="ARBA" id="ARBA00023015"/>
    </source>
</evidence>
<dbReference type="AlphaFoldDB" id="A0A7W9D199"/>
<dbReference type="InterPro" id="IPR036388">
    <property type="entry name" value="WH-like_DNA-bd_sf"/>
</dbReference>
<dbReference type="Gene3D" id="1.10.10.10">
    <property type="entry name" value="Winged helix-like DNA-binding domain superfamily/Winged helix DNA-binding domain"/>
    <property type="match status" value="1"/>
</dbReference>
<dbReference type="GO" id="GO:0005829">
    <property type="term" value="C:cytosol"/>
    <property type="evidence" value="ECO:0007669"/>
    <property type="project" value="TreeGrafter"/>
</dbReference>
<dbReference type="InterPro" id="IPR011991">
    <property type="entry name" value="ArsR-like_HTH"/>
</dbReference>
<evidence type="ECO:0000259" key="4">
    <source>
        <dbReference type="PROSITE" id="PS50956"/>
    </source>
</evidence>
<dbReference type="PANTHER" id="PTHR30154">
    <property type="entry name" value="LEUCINE-RESPONSIVE REGULATORY PROTEIN"/>
    <property type="match status" value="1"/>
</dbReference>
<dbReference type="GO" id="GO:0006355">
    <property type="term" value="P:regulation of DNA-templated transcription"/>
    <property type="evidence" value="ECO:0007669"/>
    <property type="project" value="UniProtKB-ARBA"/>
</dbReference>
<dbReference type="GO" id="GO:0043565">
    <property type="term" value="F:sequence-specific DNA binding"/>
    <property type="evidence" value="ECO:0007669"/>
    <property type="project" value="InterPro"/>
</dbReference>
<evidence type="ECO:0000313" key="6">
    <source>
        <dbReference type="Proteomes" id="UP000549882"/>
    </source>
</evidence>
<dbReference type="EMBL" id="JACHBI010000004">
    <property type="protein sequence ID" value="MBB5573845.1"/>
    <property type="molecule type" value="Genomic_DNA"/>
</dbReference>
<dbReference type="InterPro" id="IPR036390">
    <property type="entry name" value="WH_DNA-bd_sf"/>
</dbReference>
<proteinExistence type="predicted"/>
<dbReference type="InterPro" id="IPR019885">
    <property type="entry name" value="Tscrpt_reg_HTH_AsnC-type_CS"/>
</dbReference>
<evidence type="ECO:0000313" key="5">
    <source>
        <dbReference type="EMBL" id="MBB5573845.1"/>
    </source>
</evidence>
<dbReference type="CDD" id="cd00090">
    <property type="entry name" value="HTH_ARSR"/>
    <property type="match status" value="1"/>
</dbReference>
<keyword evidence="3" id="KW-0804">Transcription</keyword>
<gene>
    <name evidence="5" type="ORF">GGD50_002467</name>
</gene>